<dbReference type="Gene3D" id="3.20.20.80">
    <property type="entry name" value="Glycosidases"/>
    <property type="match status" value="1"/>
</dbReference>
<protein>
    <submittedName>
        <fullName evidence="1">Unannotated protein</fullName>
    </submittedName>
</protein>
<name>A0A6J7MN36_9ZZZZ</name>
<organism evidence="1">
    <name type="scientific">freshwater metagenome</name>
    <dbReference type="NCBI Taxonomy" id="449393"/>
    <lineage>
        <taxon>unclassified sequences</taxon>
        <taxon>metagenomes</taxon>
        <taxon>ecological metagenomes</taxon>
    </lineage>
</organism>
<reference evidence="1" key="1">
    <citation type="submission" date="2020-05" db="EMBL/GenBank/DDBJ databases">
        <authorList>
            <person name="Chiriac C."/>
            <person name="Salcher M."/>
            <person name="Ghai R."/>
            <person name="Kavagutti S V."/>
        </authorList>
    </citation>
    <scope>NUCLEOTIDE SEQUENCE</scope>
</reference>
<sequence>MKLARITSPVLALAMIASASVLSVGAAAPAEAATTSYSFDQLVASIPAAPPLYVGYRGPTQFIPTATALKKDAKGCNLRQRMIISLAQVKPTVGARCKMTGGTWVTALGATQKTARGLNIAPIMSYKEAWGQGAYAWTPAQRLAWATNTSLTPVKTRAKGVTQLQVTQKLYTYKELAALSLITSDASDESQALNEWIRYCNRDVGCLLRVASVWQYAETIGAFHLKPGVEACNGVVARLTNVAAWGLSLSPEEIADIKSRADRCESNTLYTVEDFAKQQGIIKAVQPAVVPESASAGSAAGGGLTLPFSGYAAPVTDPVRGSLFGLTAPVDWVSPQVPTGSLRLWDVGVSWKEIETSKGVYDWSKLSATVARASALGAGVLYVLGNTPAWANGGKGDSAPPSNLDDAADFLKAMCTKYGGAIGSYEVWNEGNISRYWSGTQEQLADLTEKANAAIKGCSPSASVVAASTGVRASGTFANQYTQYLTALKAKGWPVDAFSVHSYPLPNGTPKDRLDLVAQFKTMLAVNGAPADREILDTELNYGLASSSEGRVPLSDSTTAAYIAQSFIQSVQYGIDSTYWYLWSGSDYDLLGGQLNPGTPAAKQGWSTTYSWLVGSRMQRCGTAGAAGVVQVCQLTGADGRNYSLLWSTGAAAKVDASGLGPTLCRLDGSCAALTTPTSVDVTESPIRIGG</sequence>
<dbReference type="InterPro" id="IPR017853">
    <property type="entry name" value="GH"/>
</dbReference>
<accession>A0A6J7MN36</accession>
<dbReference type="PANTHER" id="PTHR12631">
    <property type="entry name" value="ALPHA-L-IDURONIDASE"/>
    <property type="match status" value="1"/>
</dbReference>
<proteinExistence type="predicted"/>
<dbReference type="InterPro" id="IPR051923">
    <property type="entry name" value="Glycosyl_Hydrolase_39"/>
</dbReference>
<dbReference type="EMBL" id="CAFBOM010000054">
    <property type="protein sequence ID" value="CAB4980542.1"/>
    <property type="molecule type" value="Genomic_DNA"/>
</dbReference>
<gene>
    <name evidence="1" type="ORF">UFOPK3957_00451</name>
</gene>
<dbReference type="GO" id="GO:0004553">
    <property type="term" value="F:hydrolase activity, hydrolyzing O-glycosyl compounds"/>
    <property type="evidence" value="ECO:0007669"/>
    <property type="project" value="TreeGrafter"/>
</dbReference>
<dbReference type="PANTHER" id="PTHR12631:SF10">
    <property type="entry name" value="BETA-XYLOSIDASE-LIKE PROTEIN-RELATED"/>
    <property type="match status" value="1"/>
</dbReference>
<dbReference type="SUPFAM" id="SSF51445">
    <property type="entry name" value="(Trans)glycosidases"/>
    <property type="match status" value="1"/>
</dbReference>
<dbReference type="AlphaFoldDB" id="A0A6J7MN36"/>
<evidence type="ECO:0000313" key="1">
    <source>
        <dbReference type="EMBL" id="CAB4980542.1"/>
    </source>
</evidence>